<dbReference type="PANTHER" id="PTHR13832">
    <property type="entry name" value="PROTEIN PHOSPHATASE 2C"/>
    <property type="match status" value="1"/>
</dbReference>
<reference evidence="7 8" key="1">
    <citation type="journal article" date="2014" name="Genome Biol. Evol.">
        <title>The secreted proteins of Achlya hypogyna and Thraustotheca clavata identify the ancestral oomycete secretome and reveal gene acquisitions by horizontal gene transfer.</title>
        <authorList>
            <person name="Misner I."/>
            <person name="Blouin N."/>
            <person name="Leonard G."/>
            <person name="Richards T.A."/>
            <person name="Lane C.E."/>
        </authorList>
    </citation>
    <scope>NUCLEOTIDE SEQUENCE [LARGE SCALE GENOMIC DNA]</scope>
    <source>
        <strain evidence="7 8">ATCC 34112</strain>
    </source>
</reference>
<gene>
    <name evidence="7" type="ORF">THRCLA_05884</name>
</gene>
<keyword evidence="3 5" id="KW-0378">Hydrolase</keyword>
<dbReference type="PANTHER" id="PTHR13832:SF699">
    <property type="entry name" value="INTEGRIN-LINKED KINASE-ASSOCIATED SERINE_THREONINE PHOSPHATASE 2C"/>
    <property type="match status" value="1"/>
</dbReference>
<dbReference type="InterPro" id="IPR000222">
    <property type="entry name" value="PP2C_BS"/>
</dbReference>
<sequence length="612" mass="67376">MEPATATASCRISYHATTDVGNLRRTNEDKFLIVPDLPINAQDIAISRALVAVFDGHGGPRAAEYLKTHFADYFVNDSLYGIDTRGALQSACCLIDAAFLKEAETLGPVNDGSTAIIVVIEQLRENNTMLLTTANIGDSRAVLYSNENPPKALSLDQTAGRDDEAKRVYASGGFVAYKNKYRAHASELSGISRSMRQLHESWMQSMGRPLRVYPGGVMCSRSIGDLNCKQANVLICEPEITRLDLTRDHTCLVVASDGVWSVVSPKKIDSRIRASLRTTKEEASQIQAVDVSETIVNLAKSQIESDDNITAAIALFHWIDDEQRGNTRQGNEDMYLIIPSLALTAIDYATHRSLVAVFDGHSGIRAAAFLHEFLESFLTQDPAYGVNISTALSSALTRLDKAFLENAKRLGSIIDGSTAVVVVLEQFQPDQAPLATCANLGDSRALLCSKTIYIELSKDHNATRSEEEIRAYDHGGFVAFHNTYRAIKSSLPRPIQWWRQVYDTWQSQIYHRPLRVYPGGVICTRVIGDLDCKQIGIVCSTPEIHQVKLSKDHHTIIVASDGLWAMVSNKLVNKIALKTSFSALTQALVHAAKSNQHSTDNITVVAIKLLWM</sequence>
<dbReference type="AlphaFoldDB" id="A0A1V9ZRT2"/>
<comment type="subcellular location">
    <subcellularLocation>
        <location evidence="1">Membrane</location>
        <topology evidence="1">Peripheral membrane protein</topology>
    </subcellularLocation>
</comment>
<evidence type="ECO:0000256" key="5">
    <source>
        <dbReference type="RuleBase" id="RU003465"/>
    </source>
</evidence>
<evidence type="ECO:0000256" key="1">
    <source>
        <dbReference type="ARBA" id="ARBA00004170"/>
    </source>
</evidence>
<dbReference type="Proteomes" id="UP000243217">
    <property type="component" value="Unassembled WGS sequence"/>
</dbReference>
<dbReference type="GO" id="GO:0046872">
    <property type="term" value="F:metal ion binding"/>
    <property type="evidence" value="ECO:0007669"/>
    <property type="project" value="UniProtKB-KW"/>
</dbReference>
<evidence type="ECO:0000256" key="2">
    <source>
        <dbReference type="ARBA" id="ARBA00022723"/>
    </source>
</evidence>
<name>A0A1V9ZRT2_9STRA</name>
<evidence type="ECO:0000259" key="6">
    <source>
        <dbReference type="PROSITE" id="PS51746"/>
    </source>
</evidence>
<dbReference type="CDD" id="cd00143">
    <property type="entry name" value="PP2Cc"/>
    <property type="match status" value="2"/>
</dbReference>
<comment type="caution">
    <text evidence="7">The sequence shown here is derived from an EMBL/GenBank/DDBJ whole genome shotgun (WGS) entry which is preliminary data.</text>
</comment>
<dbReference type="SMART" id="SM00332">
    <property type="entry name" value="PP2Cc"/>
    <property type="match status" value="2"/>
</dbReference>
<dbReference type="InterPro" id="IPR001932">
    <property type="entry name" value="PPM-type_phosphatase-like_dom"/>
</dbReference>
<feature type="domain" description="PPM-type phosphatase" evidence="6">
    <location>
        <begin position="13"/>
        <end position="424"/>
    </location>
</feature>
<dbReference type="PROSITE" id="PS51746">
    <property type="entry name" value="PPM_2"/>
    <property type="match status" value="2"/>
</dbReference>
<protein>
    <recommendedName>
        <fullName evidence="6">PPM-type phosphatase domain-containing protein</fullName>
    </recommendedName>
</protein>
<proteinExistence type="inferred from homology"/>
<accession>A0A1V9ZRT2</accession>
<comment type="similarity">
    <text evidence="5">Belongs to the PP2C family.</text>
</comment>
<dbReference type="GO" id="GO:0016020">
    <property type="term" value="C:membrane"/>
    <property type="evidence" value="ECO:0007669"/>
    <property type="project" value="UniProtKB-SubCell"/>
</dbReference>
<keyword evidence="4 5" id="KW-0904">Protein phosphatase</keyword>
<evidence type="ECO:0000256" key="3">
    <source>
        <dbReference type="ARBA" id="ARBA00022801"/>
    </source>
</evidence>
<dbReference type="GO" id="GO:0004722">
    <property type="term" value="F:protein serine/threonine phosphatase activity"/>
    <property type="evidence" value="ECO:0007669"/>
    <property type="project" value="InterPro"/>
</dbReference>
<dbReference type="Gene3D" id="3.60.40.10">
    <property type="entry name" value="PPM-type phosphatase domain"/>
    <property type="match status" value="2"/>
</dbReference>
<dbReference type="STRING" id="74557.A0A1V9ZRT2"/>
<evidence type="ECO:0000256" key="4">
    <source>
        <dbReference type="ARBA" id="ARBA00022912"/>
    </source>
</evidence>
<dbReference type="InterPro" id="IPR036457">
    <property type="entry name" value="PPM-type-like_dom_sf"/>
</dbReference>
<dbReference type="EMBL" id="JNBS01001691">
    <property type="protein sequence ID" value="OQS00689.1"/>
    <property type="molecule type" value="Genomic_DNA"/>
</dbReference>
<evidence type="ECO:0000313" key="8">
    <source>
        <dbReference type="Proteomes" id="UP000243217"/>
    </source>
</evidence>
<keyword evidence="8" id="KW-1185">Reference proteome</keyword>
<dbReference type="OrthoDB" id="10264738at2759"/>
<evidence type="ECO:0000313" key="7">
    <source>
        <dbReference type="EMBL" id="OQS00689.1"/>
    </source>
</evidence>
<keyword evidence="2" id="KW-0479">Metal-binding</keyword>
<dbReference type="InterPro" id="IPR015655">
    <property type="entry name" value="PP2C"/>
</dbReference>
<dbReference type="SUPFAM" id="SSF81606">
    <property type="entry name" value="PP2C-like"/>
    <property type="match status" value="2"/>
</dbReference>
<dbReference type="Pfam" id="PF00481">
    <property type="entry name" value="PP2C"/>
    <property type="match status" value="2"/>
</dbReference>
<dbReference type="PROSITE" id="PS01032">
    <property type="entry name" value="PPM_1"/>
    <property type="match status" value="1"/>
</dbReference>
<feature type="domain" description="PPM-type phosphatase" evidence="6">
    <location>
        <begin position="420"/>
        <end position="609"/>
    </location>
</feature>
<organism evidence="7 8">
    <name type="scientific">Thraustotheca clavata</name>
    <dbReference type="NCBI Taxonomy" id="74557"/>
    <lineage>
        <taxon>Eukaryota</taxon>
        <taxon>Sar</taxon>
        <taxon>Stramenopiles</taxon>
        <taxon>Oomycota</taxon>
        <taxon>Saprolegniomycetes</taxon>
        <taxon>Saprolegniales</taxon>
        <taxon>Achlyaceae</taxon>
        <taxon>Thraustotheca</taxon>
    </lineage>
</organism>